<evidence type="ECO:0000256" key="1">
    <source>
        <dbReference type="ARBA" id="ARBA00023157"/>
    </source>
</evidence>
<feature type="domain" description="CUB" evidence="5">
    <location>
        <begin position="526"/>
        <end position="673"/>
    </location>
</feature>
<dbReference type="Gene3D" id="3.30.460.10">
    <property type="entry name" value="Beta Polymerase, domain 2"/>
    <property type="match status" value="1"/>
</dbReference>
<accession>A0AAW0UH97</accession>
<feature type="compositionally biased region" description="Basic and acidic residues" evidence="3">
    <location>
        <begin position="269"/>
        <end position="279"/>
    </location>
</feature>
<evidence type="ECO:0000259" key="5">
    <source>
        <dbReference type="PROSITE" id="PS01180"/>
    </source>
</evidence>
<dbReference type="SMART" id="SM00042">
    <property type="entry name" value="CUB"/>
    <property type="match status" value="3"/>
</dbReference>
<dbReference type="Gene3D" id="2.60.120.290">
    <property type="entry name" value="Spermadhesin, CUB domain"/>
    <property type="match status" value="5"/>
</dbReference>
<dbReference type="PROSITE" id="PS01180">
    <property type="entry name" value="CUB"/>
    <property type="match status" value="4"/>
</dbReference>
<evidence type="ECO:0000256" key="4">
    <source>
        <dbReference type="SAM" id="Phobius"/>
    </source>
</evidence>
<feature type="transmembrane region" description="Helical" evidence="4">
    <location>
        <begin position="1329"/>
        <end position="1350"/>
    </location>
</feature>
<dbReference type="SUPFAM" id="SSF81301">
    <property type="entry name" value="Nucleotidyltransferase"/>
    <property type="match status" value="1"/>
</dbReference>
<proteinExistence type="predicted"/>
<dbReference type="InterPro" id="IPR000859">
    <property type="entry name" value="CUB_dom"/>
</dbReference>
<comment type="caution">
    <text evidence="2">Lacks conserved residue(s) required for the propagation of feature annotation.</text>
</comment>
<feature type="compositionally biased region" description="Polar residues" evidence="3">
    <location>
        <begin position="355"/>
        <end position="371"/>
    </location>
</feature>
<feature type="region of interest" description="Disordered" evidence="3">
    <location>
        <begin position="192"/>
        <end position="343"/>
    </location>
</feature>
<dbReference type="PANTHER" id="PTHR47537:SF1">
    <property type="entry name" value="CUB DOMAIN-CONTAINING PROTEIN"/>
    <property type="match status" value="1"/>
</dbReference>
<dbReference type="PANTHER" id="PTHR47537">
    <property type="entry name" value="CUBILIN"/>
    <property type="match status" value="1"/>
</dbReference>
<gene>
    <name evidence="6" type="ORF">O3P69_003515</name>
</gene>
<dbReference type="InterPro" id="IPR043519">
    <property type="entry name" value="NT_sf"/>
</dbReference>
<feature type="region of interest" description="Disordered" evidence="3">
    <location>
        <begin position="1"/>
        <end position="34"/>
    </location>
</feature>
<feature type="region of interest" description="Disordered" evidence="3">
    <location>
        <begin position="355"/>
        <end position="400"/>
    </location>
</feature>
<feature type="domain" description="CUB" evidence="5">
    <location>
        <begin position="847"/>
        <end position="974"/>
    </location>
</feature>
<evidence type="ECO:0000313" key="6">
    <source>
        <dbReference type="EMBL" id="KAK8399478.1"/>
    </source>
</evidence>
<keyword evidence="1" id="KW-1015">Disulfide bond</keyword>
<dbReference type="Gene3D" id="1.10.1410.10">
    <property type="match status" value="2"/>
</dbReference>
<dbReference type="Pfam" id="PF00431">
    <property type="entry name" value="CUB"/>
    <property type="match status" value="1"/>
</dbReference>
<dbReference type="GO" id="GO:0005886">
    <property type="term" value="C:plasma membrane"/>
    <property type="evidence" value="ECO:0007669"/>
    <property type="project" value="TreeGrafter"/>
</dbReference>
<dbReference type="CDD" id="cd00041">
    <property type="entry name" value="CUB"/>
    <property type="match status" value="2"/>
</dbReference>
<feature type="region of interest" description="Disordered" evidence="3">
    <location>
        <begin position="1429"/>
        <end position="1449"/>
    </location>
</feature>
<comment type="caution">
    <text evidence="6">The sequence shown here is derived from an EMBL/GenBank/DDBJ whole genome shotgun (WGS) entry which is preliminary data.</text>
</comment>
<organism evidence="6 7">
    <name type="scientific">Scylla paramamosain</name>
    <name type="common">Mud crab</name>
    <dbReference type="NCBI Taxonomy" id="85552"/>
    <lineage>
        <taxon>Eukaryota</taxon>
        <taxon>Metazoa</taxon>
        <taxon>Ecdysozoa</taxon>
        <taxon>Arthropoda</taxon>
        <taxon>Crustacea</taxon>
        <taxon>Multicrustacea</taxon>
        <taxon>Malacostraca</taxon>
        <taxon>Eumalacostraca</taxon>
        <taxon>Eucarida</taxon>
        <taxon>Decapoda</taxon>
        <taxon>Pleocyemata</taxon>
        <taxon>Brachyura</taxon>
        <taxon>Eubrachyura</taxon>
        <taxon>Portunoidea</taxon>
        <taxon>Portunidae</taxon>
        <taxon>Portuninae</taxon>
        <taxon>Scylla</taxon>
    </lineage>
</organism>
<protein>
    <recommendedName>
        <fullName evidence="5">CUB domain-containing protein</fullName>
    </recommendedName>
</protein>
<dbReference type="Proteomes" id="UP001487740">
    <property type="component" value="Unassembled WGS sequence"/>
</dbReference>
<evidence type="ECO:0000256" key="3">
    <source>
        <dbReference type="SAM" id="MobiDB-lite"/>
    </source>
</evidence>
<keyword evidence="4" id="KW-0472">Membrane</keyword>
<name>A0AAW0UH97_SCYPA</name>
<evidence type="ECO:0000313" key="7">
    <source>
        <dbReference type="Proteomes" id="UP001487740"/>
    </source>
</evidence>
<dbReference type="SUPFAM" id="SSF49854">
    <property type="entry name" value="Spermadhesin, CUB domain"/>
    <property type="match status" value="4"/>
</dbReference>
<dbReference type="InterPro" id="IPR035914">
    <property type="entry name" value="Sperma_CUB_dom_sf"/>
</dbReference>
<feature type="compositionally biased region" description="Basic and acidic residues" evidence="3">
    <location>
        <begin position="203"/>
        <end position="213"/>
    </location>
</feature>
<reference evidence="6 7" key="1">
    <citation type="submission" date="2023-03" db="EMBL/GenBank/DDBJ databases">
        <title>High-quality genome of Scylla paramamosain provides insights in environmental adaptation.</title>
        <authorList>
            <person name="Zhang L."/>
        </authorList>
    </citation>
    <scope>NUCLEOTIDE SEQUENCE [LARGE SCALE GENOMIC DNA]</scope>
    <source>
        <strain evidence="6">LZ_2023a</strain>
        <tissue evidence="6">Muscle</tissue>
    </source>
</reference>
<feature type="compositionally biased region" description="Basic and acidic residues" evidence="3">
    <location>
        <begin position="245"/>
        <end position="259"/>
    </location>
</feature>
<feature type="compositionally biased region" description="Basic and acidic residues" evidence="3">
    <location>
        <begin position="16"/>
        <end position="34"/>
    </location>
</feature>
<dbReference type="InterPro" id="IPR053207">
    <property type="entry name" value="Non-NMDA_GluR_Accessory"/>
</dbReference>
<feature type="domain" description="CUB" evidence="5">
    <location>
        <begin position="1134"/>
        <end position="1257"/>
    </location>
</feature>
<keyword evidence="4" id="KW-1133">Transmembrane helix</keyword>
<feature type="compositionally biased region" description="Polar residues" evidence="3">
    <location>
        <begin position="1"/>
        <end position="12"/>
    </location>
</feature>
<feature type="compositionally biased region" description="Basic residues" evidence="3">
    <location>
        <begin position="1436"/>
        <end position="1449"/>
    </location>
</feature>
<keyword evidence="7" id="KW-1185">Reference proteome</keyword>
<dbReference type="FunFam" id="2.60.120.290:FF:000055">
    <property type="entry name" value="Dorsal-ventral patterning protein tolloid"/>
    <property type="match status" value="1"/>
</dbReference>
<feature type="transmembrane region" description="Helical" evidence="4">
    <location>
        <begin position="43"/>
        <end position="64"/>
    </location>
</feature>
<evidence type="ECO:0000256" key="2">
    <source>
        <dbReference type="PROSITE-ProRule" id="PRU00059"/>
    </source>
</evidence>
<keyword evidence="4" id="KW-0812">Transmembrane</keyword>
<feature type="compositionally biased region" description="Basic and acidic residues" evidence="3">
    <location>
        <begin position="290"/>
        <end position="337"/>
    </location>
</feature>
<sequence>MSAPVNNTSSLQGEDLPMHRENQEERGAREESARMSRGTSCRLLAWMLVGAVLTTACVGLPLAWTVALEWRTLREAVQAWREEGPHATRLGRLQQGLAAAWWLGPLRPRPALDPLQECGIPDGDDWREVFGMMTKTRQTLRCLEEQTAKADEEQEAFSRTLLVALCSLASTVALLVLLGLLCPCRGKRRAQHVHEPSVTLAEQDGKRDTHEPKVPPPCGGQFTQGEGDGKDKNKIKNKKKQKKNQTVEKEDDKEQRSVEDAEQASIDDTATREVEEKGKLAAAECEDETQDKSTMEEDNKDIMAESKEGDTNVEEDKQKTEKEEHEHKAALDSRAAPDSKAPNAATLHAEVKVTTTRTAAPSLPHTTQGRVATSPAAAATPQEPARGAGQREDRPRPPWCSLSARLRRNTGGAAPGGATVPLVKFVHAPTGLHVDVSFGNVAAVRAVALVQDFLGQFPALRPLTLVTCAISVRRGGRYLSKEEVPTVMPGGHRRSMLAIEDPLTPGNDVTRASFRAAQGKCYSDSCNSLQRNYSLGLSDDRIRGHCNKTVDIYEDVSSPELTRQNRYGPLTCSYRFKVNKPALKDDWVIVVRFKSFKVGRVLNATHCENGYIKIMDGNAQTDVSNRKNLGMFCGEIEQTRTFISETSFVKIIFNVNNFTEETYFSFDSRVELQKEVYGRFGPNSMLYPFRRGEVVPGTYCERVFTDCKLQSCFVQSPGYPSVYPRNLHCKYYLNTRMPFIKLYIENEEFNVDGQRCENPMMCPMRPLSTNCPYDYIRVYDGKNEKAPPIGTFCGMGRFPHSIIGSGQDVMVEFVSSPAGPFLNTGFHFNVGNWPGHVETSGSRNGTCDWVFSSDTVERGQESTFLSLAHWYPPGTSCSYLIRGRPDEVVRMYFPSFRVRPIEAPIRPYDGDCGETLIIYDSDREDDARIMKMFCDTFSRPLEKHDFISTGSAMFVKFESRTGSYDGSSLYYWAQYDFFNNTHYGKPVEDTLCDELFESFVRPEGKFGSPLNTLLYKTEEDVMCRYHFKAPRYQYRRILLTINSTNFKHNDDACVDCLNDKVDKLKIIDPFRNGTNVCICEVWVPGNRVPPSIVSNGPSLTLEMHIDHRHAMQNYFKSTTPIFEGTYKFIHSPICGPTVIPAATEGNIIYPKYEPYVYGGYGEDVHCIWELRVKQERDVWLYVDQLDFSLNDCSLEVIEVFLPGRDRPEFTICEKGDTADESKTTILKSRDLVEGAIIIHFKSSAPGHSNFKLTWTELFELPRNSDGTVMTSKLMAPGDCEFVCPGQPACIQNDLVCNGVRNCPGNSSGAAQHDEAPEICFSRTGSKFNYVALGLGAAGGTVVAVAVIIVVCRNCLLCASGRWASPDPSVEGTIVHVQPRKHKRTSIQQQHKKHTSVTFVESVQHGRVWAARTRTGLDVARDGVRCCSPGLSPRAPGHQHGRHSGVRQRGRGVTRFQLASRAKMSQQSSGCGQVILSSPLMCELARF</sequence>
<feature type="domain" description="CUB" evidence="5">
    <location>
        <begin position="700"/>
        <end position="833"/>
    </location>
</feature>
<dbReference type="EMBL" id="JARAKH010000011">
    <property type="protein sequence ID" value="KAK8399478.1"/>
    <property type="molecule type" value="Genomic_DNA"/>
</dbReference>